<keyword evidence="2 7" id="KW-0812">Transmembrane</keyword>
<gene>
    <name evidence="9" type="ORF">KP509_15G005200</name>
</gene>
<dbReference type="GO" id="GO:0005635">
    <property type="term" value="C:nuclear envelope"/>
    <property type="evidence" value="ECO:0007669"/>
    <property type="project" value="TreeGrafter"/>
</dbReference>
<evidence type="ECO:0000256" key="2">
    <source>
        <dbReference type="ARBA" id="ARBA00022692"/>
    </source>
</evidence>
<name>A0A8T2T2D4_CERRI</name>
<keyword evidence="4 7" id="KW-0472">Membrane</keyword>
<evidence type="ECO:0000259" key="8">
    <source>
        <dbReference type="PROSITE" id="PS51469"/>
    </source>
</evidence>
<reference evidence="9" key="1">
    <citation type="submission" date="2021-08" db="EMBL/GenBank/DDBJ databases">
        <title>WGS assembly of Ceratopteris richardii.</title>
        <authorList>
            <person name="Marchant D.B."/>
            <person name="Chen G."/>
            <person name="Jenkins J."/>
            <person name="Shu S."/>
            <person name="Leebens-Mack J."/>
            <person name="Grimwood J."/>
            <person name="Schmutz J."/>
            <person name="Soltis P."/>
            <person name="Soltis D."/>
            <person name="Chen Z.-H."/>
        </authorList>
    </citation>
    <scope>NUCLEOTIDE SEQUENCE</scope>
    <source>
        <strain evidence="9">Whitten #5841</strain>
        <tissue evidence="9">Leaf</tissue>
    </source>
</reference>
<evidence type="ECO:0000313" key="9">
    <source>
        <dbReference type="EMBL" id="KAH7404006.1"/>
    </source>
</evidence>
<dbReference type="Pfam" id="PF07738">
    <property type="entry name" value="Sad1_UNC"/>
    <property type="match status" value="1"/>
</dbReference>
<feature type="region of interest" description="Disordered" evidence="6">
    <location>
        <begin position="1"/>
        <end position="68"/>
    </location>
</feature>
<dbReference type="GO" id="GO:0016020">
    <property type="term" value="C:membrane"/>
    <property type="evidence" value="ECO:0007669"/>
    <property type="project" value="UniProtKB-SubCell"/>
</dbReference>
<evidence type="ECO:0000256" key="3">
    <source>
        <dbReference type="ARBA" id="ARBA00022989"/>
    </source>
</evidence>
<feature type="coiled-coil region" evidence="5">
    <location>
        <begin position="209"/>
        <end position="254"/>
    </location>
</feature>
<dbReference type="PANTHER" id="PTHR12911">
    <property type="entry name" value="SAD1/UNC-84-LIKE PROTEIN-RELATED"/>
    <property type="match status" value="1"/>
</dbReference>
<organism evidence="9 10">
    <name type="scientific">Ceratopteris richardii</name>
    <name type="common">Triangle waterfern</name>
    <dbReference type="NCBI Taxonomy" id="49495"/>
    <lineage>
        <taxon>Eukaryota</taxon>
        <taxon>Viridiplantae</taxon>
        <taxon>Streptophyta</taxon>
        <taxon>Embryophyta</taxon>
        <taxon>Tracheophyta</taxon>
        <taxon>Polypodiopsida</taxon>
        <taxon>Polypodiidae</taxon>
        <taxon>Polypodiales</taxon>
        <taxon>Pteridineae</taxon>
        <taxon>Pteridaceae</taxon>
        <taxon>Parkerioideae</taxon>
        <taxon>Ceratopteris</taxon>
    </lineage>
</organism>
<feature type="compositionally biased region" description="Polar residues" evidence="6">
    <location>
        <begin position="122"/>
        <end position="135"/>
    </location>
</feature>
<dbReference type="Proteomes" id="UP000825935">
    <property type="component" value="Chromosome 15"/>
</dbReference>
<feature type="compositionally biased region" description="Polar residues" evidence="6">
    <location>
        <begin position="1"/>
        <end position="11"/>
    </location>
</feature>
<dbReference type="OrthoDB" id="342281at2759"/>
<evidence type="ECO:0000313" key="10">
    <source>
        <dbReference type="Proteomes" id="UP000825935"/>
    </source>
</evidence>
<evidence type="ECO:0000256" key="1">
    <source>
        <dbReference type="ARBA" id="ARBA00004370"/>
    </source>
</evidence>
<dbReference type="PROSITE" id="PS51469">
    <property type="entry name" value="SUN"/>
    <property type="match status" value="1"/>
</dbReference>
<dbReference type="Gene3D" id="2.60.120.260">
    <property type="entry name" value="Galactose-binding domain-like"/>
    <property type="match status" value="1"/>
</dbReference>
<accession>A0A8T2T2D4</accession>
<comment type="caution">
    <text evidence="9">The sequence shown here is derived from an EMBL/GenBank/DDBJ whole genome shotgun (WGS) entry which is preliminary data.</text>
</comment>
<dbReference type="AlphaFoldDB" id="A0A8T2T2D4"/>
<keyword evidence="5" id="KW-0175">Coiled coil</keyword>
<evidence type="ECO:0000256" key="7">
    <source>
        <dbReference type="SAM" id="Phobius"/>
    </source>
</evidence>
<keyword evidence="3 7" id="KW-1133">Transmembrane helix</keyword>
<feature type="domain" description="SUN" evidence="8">
    <location>
        <begin position="302"/>
        <end position="490"/>
    </location>
</feature>
<dbReference type="PANTHER" id="PTHR12911:SF8">
    <property type="entry name" value="KLAROID PROTEIN-RELATED"/>
    <property type="match status" value="1"/>
</dbReference>
<evidence type="ECO:0000256" key="6">
    <source>
        <dbReference type="SAM" id="MobiDB-lite"/>
    </source>
</evidence>
<feature type="region of interest" description="Disordered" evidence="6">
    <location>
        <begin position="87"/>
        <end position="135"/>
    </location>
</feature>
<keyword evidence="10" id="KW-1185">Reference proteome</keyword>
<proteinExistence type="predicted"/>
<dbReference type="GO" id="GO:0043495">
    <property type="term" value="F:protein-membrane adaptor activity"/>
    <property type="evidence" value="ECO:0007669"/>
    <property type="project" value="TreeGrafter"/>
</dbReference>
<evidence type="ECO:0000256" key="5">
    <source>
        <dbReference type="SAM" id="Coils"/>
    </source>
</evidence>
<dbReference type="EMBL" id="CM035420">
    <property type="protein sequence ID" value="KAH7404006.1"/>
    <property type="molecule type" value="Genomic_DNA"/>
</dbReference>
<dbReference type="InterPro" id="IPR012919">
    <property type="entry name" value="SUN_dom"/>
</dbReference>
<evidence type="ECO:0000256" key="4">
    <source>
        <dbReference type="ARBA" id="ARBA00023136"/>
    </source>
</evidence>
<sequence length="501" mass="54062">MSNPPASSAEGTPSLGAMAAGSSLPYSSSIATPSMAPRSSKKKRDTSKSLIDSIDAGTPARRTTGDGAPLMVAGAVEFTGGNYLPEKASLPRSSGKIASQAADITPRRDAVPSKPKRMKLSLQKTNSPSGDAGTSQSSRSFLFKNMFSFSFVLLVIVAGLATTPWTWRAIPSSLDTGTMEGQVAELQEVLRKTTKMMQVQLDLVDIKIHKEVEELRRNLEDKIDEQTITFSTELRNLMAKTDDIESSLKDLLNAGFPSREDVLTLINSVVDKRAAEGSGNALSLDDVRAVAKRLVEVELEKHSADGISRVDYALGSGGGKVVDHSDGFYHGLGIGWHLLSPSFLLGASNKHPLANKILEPSFGEPGQCLPLKGSSGYVEIALRTSIFPDAFSLEHVAKNAAYDISSAPKEFRVFGWLDSFRKDNAAQHFMSQVMLGSFVYDINKTNVQTFPVPVELTGKLVNLVRLEILSNYGSSSHTCIYRFRVHGSVSTVNFPSLSKSV</sequence>
<protein>
    <recommendedName>
        <fullName evidence="8">SUN domain-containing protein</fullName>
    </recommendedName>
</protein>
<dbReference type="OMA" id="FRMLQVQ"/>
<dbReference type="InterPro" id="IPR045119">
    <property type="entry name" value="SUN1-5"/>
</dbReference>
<feature type="transmembrane region" description="Helical" evidence="7">
    <location>
        <begin position="146"/>
        <end position="167"/>
    </location>
</feature>
<comment type="subcellular location">
    <subcellularLocation>
        <location evidence="1">Membrane</location>
    </subcellularLocation>
</comment>